<name>A0A444YXT1_ARAHY</name>
<reference evidence="1 2" key="1">
    <citation type="submission" date="2019-01" db="EMBL/GenBank/DDBJ databases">
        <title>Sequencing of cultivated peanut Arachis hypogaea provides insights into genome evolution and oil improvement.</title>
        <authorList>
            <person name="Chen X."/>
        </authorList>
    </citation>
    <scope>NUCLEOTIDE SEQUENCE [LARGE SCALE GENOMIC DNA]</scope>
    <source>
        <strain evidence="2">cv. Fuhuasheng</strain>
        <tissue evidence="1">Leaves</tissue>
    </source>
</reference>
<dbReference type="AlphaFoldDB" id="A0A444YXT1"/>
<accession>A0A444YXT1</accession>
<protein>
    <submittedName>
        <fullName evidence="1">Uncharacterized protein</fullName>
    </submittedName>
</protein>
<sequence length="205" mass="23465">MKRRHINPAILGKNLEATNVILKQKILSFHLLWQLVKLTRRRQRLFQKLHGDPVIHHLEKPHRLRRMSYLRHYSGAVSGDILEVDDWNTELGRCRFSRRWIAGGKLFRGANEDWWEFGDAGVNEAFDSGFGFIKSLQLSQALVDCGISGPGDNHCGCDTVTVECYKIDLYLSLASASSNNFFLYWHIARANAVQGCYYLLVSPLT</sequence>
<gene>
    <name evidence="1" type="ORF">Ahy_B05g074048</name>
</gene>
<keyword evidence="2" id="KW-1185">Reference proteome</keyword>
<evidence type="ECO:0000313" key="2">
    <source>
        <dbReference type="Proteomes" id="UP000289738"/>
    </source>
</evidence>
<proteinExistence type="predicted"/>
<dbReference type="Proteomes" id="UP000289738">
    <property type="component" value="Chromosome B05"/>
</dbReference>
<organism evidence="1 2">
    <name type="scientific">Arachis hypogaea</name>
    <name type="common">Peanut</name>
    <dbReference type="NCBI Taxonomy" id="3818"/>
    <lineage>
        <taxon>Eukaryota</taxon>
        <taxon>Viridiplantae</taxon>
        <taxon>Streptophyta</taxon>
        <taxon>Embryophyta</taxon>
        <taxon>Tracheophyta</taxon>
        <taxon>Spermatophyta</taxon>
        <taxon>Magnoliopsida</taxon>
        <taxon>eudicotyledons</taxon>
        <taxon>Gunneridae</taxon>
        <taxon>Pentapetalae</taxon>
        <taxon>rosids</taxon>
        <taxon>fabids</taxon>
        <taxon>Fabales</taxon>
        <taxon>Fabaceae</taxon>
        <taxon>Papilionoideae</taxon>
        <taxon>50 kb inversion clade</taxon>
        <taxon>dalbergioids sensu lato</taxon>
        <taxon>Dalbergieae</taxon>
        <taxon>Pterocarpus clade</taxon>
        <taxon>Arachis</taxon>
    </lineage>
</organism>
<comment type="caution">
    <text evidence="1">The sequence shown here is derived from an EMBL/GenBank/DDBJ whole genome shotgun (WGS) entry which is preliminary data.</text>
</comment>
<evidence type="ECO:0000313" key="1">
    <source>
        <dbReference type="EMBL" id="RYR06747.1"/>
    </source>
</evidence>
<dbReference type="EMBL" id="SDMP01000015">
    <property type="protein sequence ID" value="RYR06747.1"/>
    <property type="molecule type" value="Genomic_DNA"/>
</dbReference>